<dbReference type="InterPro" id="IPR000873">
    <property type="entry name" value="AMP-dep_synth/lig_dom"/>
</dbReference>
<dbReference type="GO" id="GO:0016874">
    <property type="term" value="F:ligase activity"/>
    <property type="evidence" value="ECO:0007669"/>
    <property type="project" value="UniProtKB-KW"/>
</dbReference>
<dbReference type="PANTHER" id="PTHR43201">
    <property type="entry name" value="ACYL-COA SYNTHETASE"/>
    <property type="match status" value="1"/>
</dbReference>
<dbReference type="Gene3D" id="3.40.50.12780">
    <property type="entry name" value="N-terminal domain of ligase-like"/>
    <property type="match status" value="1"/>
</dbReference>
<evidence type="ECO:0000256" key="2">
    <source>
        <dbReference type="ARBA" id="ARBA00022598"/>
    </source>
</evidence>
<dbReference type="PANTHER" id="PTHR43201:SF5">
    <property type="entry name" value="MEDIUM-CHAIN ACYL-COA LIGASE ACSF2, MITOCHONDRIAL"/>
    <property type="match status" value="1"/>
</dbReference>
<dbReference type="InterPro" id="IPR020845">
    <property type="entry name" value="AMP-binding_CS"/>
</dbReference>
<evidence type="ECO:0000256" key="1">
    <source>
        <dbReference type="ARBA" id="ARBA00006432"/>
    </source>
</evidence>
<dbReference type="InterPro" id="IPR045851">
    <property type="entry name" value="AMP-bd_C_sf"/>
</dbReference>
<evidence type="ECO:0000313" key="6">
    <source>
        <dbReference type="Proteomes" id="UP001518925"/>
    </source>
</evidence>
<dbReference type="Proteomes" id="UP001518925">
    <property type="component" value="Unassembled WGS sequence"/>
</dbReference>
<comment type="caution">
    <text evidence="5">The sequence shown here is derived from an EMBL/GenBank/DDBJ whole genome shotgun (WGS) entry which is preliminary data.</text>
</comment>
<dbReference type="Gene3D" id="3.30.300.30">
    <property type="match status" value="1"/>
</dbReference>
<dbReference type="CDD" id="cd17631">
    <property type="entry name" value="FACL_FadD13-like"/>
    <property type="match status" value="1"/>
</dbReference>
<accession>A0ABS2DHY9</accession>
<dbReference type="SUPFAM" id="SSF56801">
    <property type="entry name" value="Acetyl-CoA synthetase-like"/>
    <property type="match status" value="1"/>
</dbReference>
<name>A0ABS2DHY9_9BACI</name>
<protein>
    <submittedName>
        <fullName evidence="5">Long-chain fatty acid--CoA ligase</fullName>
    </submittedName>
</protein>
<keyword evidence="2 5" id="KW-0436">Ligase</keyword>
<keyword evidence="6" id="KW-1185">Reference proteome</keyword>
<gene>
    <name evidence="5" type="ORF">JR050_05580</name>
</gene>
<dbReference type="RefSeq" id="WP_204202529.1">
    <property type="nucleotide sequence ID" value="NZ_JAFELM010000019.1"/>
</dbReference>
<dbReference type="PROSITE" id="PS00455">
    <property type="entry name" value="AMP_BINDING"/>
    <property type="match status" value="1"/>
</dbReference>
<dbReference type="Pfam" id="PF00501">
    <property type="entry name" value="AMP-binding"/>
    <property type="match status" value="1"/>
</dbReference>
<evidence type="ECO:0000313" key="5">
    <source>
        <dbReference type="EMBL" id="MBM6617143.1"/>
    </source>
</evidence>
<dbReference type="InterPro" id="IPR042099">
    <property type="entry name" value="ANL_N_sf"/>
</dbReference>
<dbReference type="EMBL" id="JAFELM010000019">
    <property type="protein sequence ID" value="MBM6617143.1"/>
    <property type="molecule type" value="Genomic_DNA"/>
</dbReference>
<comment type="similarity">
    <text evidence="1">Belongs to the ATP-dependent AMP-binding enzyme family.</text>
</comment>
<proteinExistence type="inferred from homology"/>
<dbReference type="Pfam" id="PF13193">
    <property type="entry name" value="AMP-binding_C"/>
    <property type="match status" value="1"/>
</dbReference>
<sequence>MRWDLDWVEKRSQLTPDKVAIIDGENNSRYTYKDLGNRAHSFANFLLNKGIKKGDRVALLCPNDICYFDFLFACMKIGAIFVPINWRLSKAEIQAIQEDCKPNFIGYHSRFKHLLPSINDTIKVDSEQYDLIFSINTPVETDSSLTESDPLTIIYTGGTTGKSKGVVLTHSNIKWNAINTIVSWNLTESDVTLTYLPLFHTGGLNALTLPILIMGGSVLIARDFDPEHTIQLIEKEKCTILLMVPTMYHLITLTESFKRAKFESMRTFLSGGAPCPLTIYEAFMKKGVAFKEGYGLTEAGPNNFYIDPKLAMKKKGSIGMPMMFNKAKILKQDGTEAKMNEVGELLLYGNHVFDHYWNNPVATNEALKNGWLHTGDLAKYDEEGYYYIVGRKKEMIITGGENVYPLEVEQCLQNHPSVSEVAVVGLPHSKWGEVVSAFVSLFPGHSVTEQELKDFCLKELGSYKVPKYFWIMVELPKTHVGKIDKKHLQTKYECLIS</sequence>
<feature type="domain" description="AMP-binding enzyme C-terminal" evidence="4">
    <location>
        <begin position="407"/>
        <end position="482"/>
    </location>
</feature>
<evidence type="ECO:0000259" key="4">
    <source>
        <dbReference type="Pfam" id="PF13193"/>
    </source>
</evidence>
<dbReference type="InterPro" id="IPR025110">
    <property type="entry name" value="AMP-bd_C"/>
</dbReference>
<evidence type="ECO:0000259" key="3">
    <source>
        <dbReference type="Pfam" id="PF00501"/>
    </source>
</evidence>
<organism evidence="5 6">
    <name type="scientific">Bacillus suaedaesalsae</name>
    <dbReference type="NCBI Taxonomy" id="2810349"/>
    <lineage>
        <taxon>Bacteria</taxon>
        <taxon>Bacillati</taxon>
        <taxon>Bacillota</taxon>
        <taxon>Bacilli</taxon>
        <taxon>Bacillales</taxon>
        <taxon>Bacillaceae</taxon>
        <taxon>Bacillus</taxon>
    </lineage>
</organism>
<reference evidence="5 6" key="1">
    <citation type="submission" date="2021-02" db="EMBL/GenBank/DDBJ databases">
        <title>Bacillus sp. RD4P76, an endophyte from a halophyte.</title>
        <authorList>
            <person name="Sun J.-Q."/>
        </authorList>
    </citation>
    <scope>NUCLEOTIDE SEQUENCE [LARGE SCALE GENOMIC DNA]</scope>
    <source>
        <strain evidence="5 6">RD4P76</strain>
    </source>
</reference>
<feature type="domain" description="AMP-dependent synthetase/ligase" evidence="3">
    <location>
        <begin position="9"/>
        <end position="357"/>
    </location>
</feature>